<gene>
    <name evidence="2" type="ORF">BT62DRAFT_1012717</name>
</gene>
<keyword evidence="3" id="KW-1185">Reference proteome</keyword>
<dbReference type="InterPro" id="IPR005645">
    <property type="entry name" value="FSH-like_dom"/>
</dbReference>
<comment type="caution">
    <text evidence="2">The sequence shown here is derived from an EMBL/GenBank/DDBJ whole genome shotgun (WGS) entry which is preliminary data.</text>
</comment>
<accession>A0A9P8AMZ5</accession>
<dbReference type="Proteomes" id="UP000812287">
    <property type="component" value="Unassembled WGS sequence"/>
</dbReference>
<dbReference type="InterPro" id="IPR029058">
    <property type="entry name" value="AB_hydrolase_fold"/>
</dbReference>
<dbReference type="GeneID" id="66100253"/>
<proteinExistence type="predicted"/>
<dbReference type="RefSeq" id="XP_043033862.1">
    <property type="nucleotide sequence ID" value="XM_043177966.1"/>
</dbReference>
<dbReference type="AlphaFoldDB" id="A0A9P8AMZ5"/>
<reference evidence="2" key="1">
    <citation type="submission" date="2020-11" db="EMBL/GenBank/DDBJ databases">
        <title>Adaptations for nitrogen fixation in a non-lichenized fungal sporocarp promotes dispersal by wood-feeding termites.</title>
        <authorList>
            <consortium name="DOE Joint Genome Institute"/>
            <person name="Koch R.A."/>
            <person name="Yoon G."/>
            <person name="Arayal U."/>
            <person name="Lail K."/>
            <person name="Amirebrahimi M."/>
            <person name="Labutti K."/>
            <person name="Lipzen A."/>
            <person name="Riley R."/>
            <person name="Barry K."/>
            <person name="Henrissat B."/>
            <person name="Grigoriev I.V."/>
            <person name="Herr J.R."/>
            <person name="Aime M.C."/>
        </authorList>
    </citation>
    <scope>NUCLEOTIDE SEQUENCE</scope>
    <source>
        <strain evidence="2">MCA 3950</strain>
    </source>
</reference>
<protein>
    <recommendedName>
        <fullName evidence="1">Serine hydrolase domain-containing protein</fullName>
    </recommendedName>
</protein>
<organism evidence="2 3">
    <name type="scientific">Guyanagaster necrorhizus</name>
    <dbReference type="NCBI Taxonomy" id="856835"/>
    <lineage>
        <taxon>Eukaryota</taxon>
        <taxon>Fungi</taxon>
        <taxon>Dikarya</taxon>
        <taxon>Basidiomycota</taxon>
        <taxon>Agaricomycotina</taxon>
        <taxon>Agaricomycetes</taxon>
        <taxon>Agaricomycetidae</taxon>
        <taxon>Agaricales</taxon>
        <taxon>Marasmiineae</taxon>
        <taxon>Physalacriaceae</taxon>
        <taxon>Guyanagaster</taxon>
    </lineage>
</organism>
<dbReference type="OrthoDB" id="2094269at2759"/>
<name>A0A9P8AMZ5_9AGAR</name>
<dbReference type="Pfam" id="PF03959">
    <property type="entry name" value="FSH1"/>
    <property type="match status" value="1"/>
</dbReference>
<evidence type="ECO:0000313" key="3">
    <source>
        <dbReference type="Proteomes" id="UP000812287"/>
    </source>
</evidence>
<sequence length="134" mass="15652">MSVLINEEIEFTAEFFDEDYHQVLNNCQREREELLLDVETNLTKMERLGSLRKECGKDIELVFVDAPHIIQPTDIRANASQTELGAFSPTDDQPRRWYNVYRDLTRAIGLEESLSITRDTSMLRDILKPRTFDV</sequence>
<dbReference type="EMBL" id="MU250572">
    <property type="protein sequence ID" value="KAG7440362.1"/>
    <property type="molecule type" value="Genomic_DNA"/>
</dbReference>
<feature type="domain" description="Serine hydrolase" evidence="1">
    <location>
        <begin position="46"/>
        <end position="120"/>
    </location>
</feature>
<evidence type="ECO:0000313" key="2">
    <source>
        <dbReference type="EMBL" id="KAG7440362.1"/>
    </source>
</evidence>
<evidence type="ECO:0000259" key="1">
    <source>
        <dbReference type="Pfam" id="PF03959"/>
    </source>
</evidence>
<dbReference type="Gene3D" id="3.40.50.1820">
    <property type="entry name" value="alpha/beta hydrolase"/>
    <property type="match status" value="1"/>
</dbReference>